<dbReference type="RefSeq" id="WP_223912191.1">
    <property type="nucleotide sequence ID" value="NZ_AP024238.1"/>
</dbReference>
<dbReference type="InterPro" id="IPR029056">
    <property type="entry name" value="Ribokinase-like"/>
</dbReference>
<evidence type="ECO:0000313" key="4">
    <source>
        <dbReference type="EMBL" id="BCO27352.1"/>
    </source>
</evidence>
<keyword evidence="5" id="KW-1185">Reference proteome</keyword>
<dbReference type="SUPFAM" id="SSF53613">
    <property type="entry name" value="Ribokinase-like"/>
    <property type="match status" value="1"/>
</dbReference>
<sequence length="312" mass="33264">MITLPDFSKSRVLVVGDVMLDSYWHGSTTRISPEAPVPVVLVQNQEVRVGGAGNVAVNGACLGAQVDLLGLVGEDGAATQLEQLLQQHKVTSSLHRVQGGQTINKLRVFSRHQQLIRLDFEDHFPAWEPGLLLECFKRVAKTAQAAIFSDYAKGALRGVQTLIAHARSLQLPVIIDPKGNDFEPYRGATLLTPNLSELEAVVGHCSCEEDITTRAEKLRQSLGLHALLVTRSEQGMSLFVENQPPLRLPTKAREVFDVTGAGDTVVAVIGAGLASGIPLVDAVKLANVAAGIVVGKMGTAAVSPEELHAALI</sequence>
<dbReference type="InterPro" id="IPR011611">
    <property type="entry name" value="PfkB_dom"/>
</dbReference>
<protein>
    <submittedName>
        <fullName evidence="4">Bifunctional protein HldE</fullName>
    </submittedName>
</protein>
<organism evidence="4 5">
    <name type="scientific">Rhodoferax lithotrophicus</name>
    <dbReference type="NCBI Taxonomy" id="2798804"/>
    <lineage>
        <taxon>Bacteria</taxon>
        <taxon>Pseudomonadati</taxon>
        <taxon>Pseudomonadota</taxon>
        <taxon>Betaproteobacteria</taxon>
        <taxon>Burkholderiales</taxon>
        <taxon>Comamonadaceae</taxon>
        <taxon>Rhodoferax</taxon>
    </lineage>
</organism>
<dbReference type="InterPro" id="IPR011913">
    <property type="entry name" value="RfaE_dom_I"/>
</dbReference>
<keyword evidence="2" id="KW-0418">Kinase</keyword>
<evidence type="ECO:0000256" key="1">
    <source>
        <dbReference type="ARBA" id="ARBA00022679"/>
    </source>
</evidence>
<evidence type="ECO:0000313" key="5">
    <source>
        <dbReference type="Proteomes" id="UP000824366"/>
    </source>
</evidence>
<dbReference type="InterPro" id="IPR002173">
    <property type="entry name" value="Carboh/pur_kinase_PfkB_CS"/>
</dbReference>
<dbReference type="PROSITE" id="PS00583">
    <property type="entry name" value="PFKB_KINASES_1"/>
    <property type="match status" value="1"/>
</dbReference>
<dbReference type="CDD" id="cd01172">
    <property type="entry name" value="RfaE_like"/>
    <property type="match status" value="1"/>
</dbReference>
<dbReference type="Proteomes" id="UP000824366">
    <property type="component" value="Chromosome"/>
</dbReference>
<dbReference type="PANTHER" id="PTHR46969:SF1">
    <property type="entry name" value="BIFUNCTIONAL PROTEIN HLDE"/>
    <property type="match status" value="1"/>
</dbReference>
<proteinExistence type="predicted"/>
<dbReference type="EMBL" id="AP024238">
    <property type="protein sequence ID" value="BCO27352.1"/>
    <property type="molecule type" value="Genomic_DNA"/>
</dbReference>
<feature type="domain" description="Carbohydrate kinase PfkB" evidence="3">
    <location>
        <begin position="11"/>
        <end position="304"/>
    </location>
</feature>
<gene>
    <name evidence="4" type="ORF">MIZ03_2240</name>
</gene>
<name>A0ABN6D5U0_9BURK</name>
<dbReference type="PANTHER" id="PTHR46969">
    <property type="entry name" value="BIFUNCTIONAL PROTEIN HLDE"/>
    <property type="match status" value="1"/>
</dbReference>
<accession>A0ABN6D5U0</accession>
<dbReference type="NCBIfam" id="TIGR02198">
    <property type="entry name" value="rfaE_dom_I"/>
    <property type="match status" value="1"/>
</dbReference>
<evidence type="ECO:0000259" key="3">
    <source>
        <dbReference type="Pfam" id="PF00294"/>
    </source>
</evidence>
<dbReference type="Pfam" id="PF00294">
    <property type="entry name" value="PfkB"/>
    <property type="match status" value="1"/>
</dbReference>
<evidence type="ECO:0000256" key="2">
    <source>
        <dbReference type="ARBA" id="ARBA00022777"/>
    </source>
</evidence>
<reference evidence="4 5" key="1">
    <citation type="journal article" date="2021" name="Microbiol. Spectr.">
        <title>A Single Bacterium Capable of Oxidation and Reduction of Iron at Circumneutral pH.</title>
        <authorList>
            <person name="Kato S."/>
            <person name="Ohkuma M."/>
        </authorList>
    </citation>
    <scope>NUCLEOTIDE SEQUENCE [LARGE SCALE GENOMIC DNA]</scope>
    <source>
        <strain evidence="4 5">MIZ03</strain>
    </source>
</reference>
<keyword evidence="1" id="KW-0808">Transferase</keyword>
<dbReference type="Gene3D" id="3.40.1190.20">
    <property type="match status" value="1"/>
</dbReference>